<proteinExistence type="predicted"/>
<dbReference type="Proteomes" id="UP000005240">
    <property type="component" value="Unassembled WGS sequence"/>
</dbReference>
<evidence type="ECO:0000313" key="2">
    <source>
        <dbReference type="EMBL" id="OAV98912.1"/>
    </source>
</evidence>
<dbReference type="OrthoDB" id="76215at2759"/>
<evidence type="ECO:0000313" key="3">
    <source>
        <dbReference type="EnsemblFungi" id="PTTG_05805-t43_1-p1"/>
    </source>
</evidence>
<evidence type="ECO:0000259" key="1">
    <source>
        <dbReference type="Pfam" id="PF12776"/>
    </source>
</evidence>
<gene>
    <name evidence="2" type="ORF">PTTG_05805</name>
</gene>
<reference evidence="3" key="4">
    <citation type="submission" date="2025-05" db="UniProtKB">
        <authorList>
            <consortium name="EnsemblFungi"/>
        </authorList>
    </citation>
    <scope>IDENTIFICATION</scope>
    <source>
        <strain evidence="3">isolate 1-1 / race 1 (BBBD)</strain>
    </source>
</reference>
<dbReference type="AlphaFoldDB" id="A0A180H320"/>
<organism evidence="2">
    <name type="scientific">Puccinia triticina (isolate 1-1 / race 1 (BBBD))</name>
    <name type="common">Brown leaf rust fungus</name>
    <dbReference type="NCBI Taxonomy" id="630390"/>
    <lineage>
        <taxon>Eukaryota</taxon>
        <taxon>Fungi</taxon>
        <taxon>Dikarya</taxon>
        <taxon>Basidiomycota</taxon>
        <taxon>Pucciniomycotina</taxon>
        <taxon>Pucciniomycetes</taxon>
        <taxon>Pucciniales</taxon>
        <taxon>Pucciniaceae</taxon>
        <taxon>Puccinia</taxon>
    </lineage>
</organism>
<reference evidence="3 4" key="3">
    <citation type="journal article" date="2017" name="G3 (Bethesda)">
        <title>Comparative analysis highlights variable genome content of wheat rusts and divergence of the mating loci.</title>
        <authorList>
            <person name="Cuomo C.A."/>
            <person name="Bakkeren G."/>
            <person name="Khalil H.B."/>
            <person name="Panwar V."/>
            <person name="Joly D."/>
            <person name="Linning R."/>
            <person name="Sakthikumar S."/>
            <person name="Song X."/>
            <person name="Adiconis X."/>
            <person name="Fan L."/>
            <person name="Goldberg J.M."/>
            <person name="Levin J.Z."/>
            <person name="Young S."/>
            <person name="Zeng Q."/>
            <person name="Anikster Y."/>
            <person name="Bruce M."/>
            <person name="Wang M."/>
            <person name="Yin C."/>
            <person name="McCallum B."/>
            <person name="Szabo L.J."/>
            <person name="Hulbert S."/>
            <person name="Chen X."/>
            <person name="Fellers J.P."/>
        </authorList>
    </citation>
    <scope>NUCLEOTIDE SEQUENCE</scope>
    <source>
        <strain evidence="4">Isolate 1-1 / race 1 (BBBD)</strain>
        <strain evidence="3">isolate 1-1 / race 1 (BBBD)</strain>
    </source>
</reference>
<evidence type="ECO:0000313" key="4">
    <source>
        <dbReference type="Proteomes" id="UP000005240"/>
    </source>
</evidence>
<dbReference type="Pfam" id="PF12776">
    <property type="entry name" value="Myb_DNA-bind_3"/>
    <property type="match status" value="1"/>
</dbReference>
<dbReference type="PANTHER" id="PTHR47072">
    <property type="match status" value="1"/>
</dbReference>
<name>A0A180H320_PUCT1</name>
<reference evidence="2" key="1">
    <citation type="submission" date="2009-11" db="EMBL/GenBank/DDBJ databases">
        <authorList>
            <consortium name="The Broad Institute Genome Sequencing Platform"/>
            <person name="Ward D."/>
            <person name="Feldgarden M."/>
            <person name="Earl A."/>
            <person name="Young S.K."/>
            <person name="Zeng Q."/>
            <person name="Koehrsen M."/>
            <person name="Alvarado L."/>
            <person name="Berlin A."/>
            <person name="Bochicchio J."/>
            <person name="Borenstein D."/>
            <person name="Chapman S.B."/>
            <person name="Chen Z."/>
            <person name="Engels R."/>
            <person name="Freedman E."/>
            <person name="Gellesch M."/>
            <person name="Goldberg J."/>
            <person name="Griggs A."/>
            <person name="Gujja S."/>
            <person name="Heilman E."/>
            <person name="Heiman D."/>
            <person name="Hepburn T."/>
            <person name="Howarth C."/>
            <person name="Jen D."/>
            <person name="Larson L."/>
            <person name="Lewis B."/>
            <person name="Mehta T."/>
            <person name="Park D."/>
            <person name="Pearson M."/>
            <person name="Roberts A."/>
            <person name="Saif S."/>
            <person name="Shea T."/>
            <person name="Shenoy N."/>
            <person name="Sisk P."/>
            <person name="Stolte C."/>
            <person name="Sykes S."/>
            <person name="Thomson T."/>
            <person name="Walk T."/>
            <person name="White J."/>
            <person name="Yandava C."/>
            <person name="Izard J."/>
            <person name="Baranova O.V."/>
            <person name="Blanton J.M."/>
            <person name="Tanner A.C."/>
            <person name="Dewhirst F.E."/>
            <person name="Haas B."/>
            <person name="Nusbaum C."/>
            <person name="Birren B."/>
        </authorList>
    </citation>
    <scope>NUCLEOTIDE SEQUENCE [LARGE SCALE GENOMIC DNA]</scope>
    <source>
        <strain evidence="2">1-1 BBBD Race 1</strain>
    </source>
</reference>
<sequence>MANNLAKKAPKKKVPEKKAEYKTPPHLWTYNQKEHLLELIAKYAGKRFATNNGGLIKLGWSHVMGNLNEHFDIELSRDQIKNHKAKLRNLYINFKFLCEQSGFGWDPEKNTVTADLATWNKLIESHPCRGFGKLRDKEFPLYDLAHQAFYEMADKEDVPDLNNTPVANITPVNQAKTTTASKPLAKRPAMALDPDDSDVKVNPAIAAPAAKRTCEGKNDAIKSGLGGLTNAIEKLAESKAKKTNGAQPAENLTCSKKAINLCSKMFLKTIAALEFLNFASILEKKDKAQTFLTLARSSSGSICEVWLQKEVSKMQSS</sequence>
<keyword evidence="4" id="KW-1185">Reference proteome</keyword>
<dbReference type="VEuPathDB" id="FungiDB:PTTG_05805"/>
<dbReference type="InterPro" id="IPR024752">
    <property type="entry name" value="Myb/SANT-like_dom"/>
</dbReference>
<reference evidence="2" key="2">
    <citation type="submission" date="2016-05" db="EMBL/GenBank/DDBJ databases">
        <title>Comparative analysis highlights variable genome content of wheat rusts and divergence of the mating loci.</title>
        <authorList>
            <person name="Cuomo C.A."/>
            <person name="Bakkeren G."/>
            <person name="Szabo L."/>
            <person name="Khalil H."/>
            <person name="Joly D."/>
            <person name="Goldberg J."/>
            <person name="Young S."/>
            <person name="Zeng Q."/>
            <person name="Fellers J."/>
        </authorList>
    </citation>
    <scope>NUCLEOTIDE SEQUENCE [LARGE SCALE GENOMIC DNA]</scope>
    <source>
        <strain evidence="2">1-1 BBBD Race 1</strain>
    </source>
</reference>
<dbReference type="EnsemblFungi" id="PTTG_05805-t43_1">
    <property type="protein sequence ID" value="PTTG_05805-t43_1-p1"/>
    <property type="gene ID" value="PTTG_05805"/>
</dbReference>
<feature type="domain" description="Myb/SANT-like" evidence="1">
    <location>
        <begin position="28"/>
        <end position="121"/>
    </location>
</feature>
<accession>A0A180H320</accession>
<dbReference type="STRING" id="630390.A0A180H320"/>
<dbReference type="EMBL" id="ADAS02000005">
    <property type="protein sequence ID" value="OAV98912.1"/>
    <property type="molecule type" value="Genomic_DNA"/>
</dbReference>
<protein>
    <submittedName>
        <fullName evidence="3">Myb_DNA-bind_3 domain-containing protein</fullName>
    </submittedName>
</protein>
<dbReference type="PANTHER" id="PTHR47072:SF4">
    <property type="entry name" value="MYB_SANT-LIKE DOMAIN-CONTAINING PROTEIN"/>
    <property type="match status" value="1"/>
</dbReference>